<evidence type="ECO:0000256" key="3">
    <source>
        <dbReference type="ARBA" id="ARBA00022448"/>
    </source>
</evidence>
<feature type="transmembrane region" description="Helical" evidence="9">
    <location>
        <begin position="257"/>
        <end position="278"/>
    </location>
</feature>
<dbReference type="Ensembl" id="ENSMZET00005008175.1">
    <property type="protein sequence ID" value="ENSMZEP00005007857.1"/>
    <property type="gene ID" value="ENSMZEG00005005985.1"/>
</dbReference>
<evidence type="ECO:0000256" key="4">
    <source>
        <dbReference type="ARBA" id="ARBA00022692"/>
    </source>
</evidence>
<organism evidence="10 11">
    <name type="scientific">Maylandia zebra</name>
    <name type="common">zebra mbuna</name>
    <dbReference type="NCBI Taxonomy" id="106582"/>
    <lineage>
        <taxon>Eukaryota</taxon>
        <taxon>Metazoa</taxon>
        <taxon>Chordata</taxon>
        <taxon>Craniata</taxon>
        <taxon>Vertebrata</taxon>
        <taxon>Euteleostomi</taxon>
        <taxon>Actinopterygii</taxon>
        <taxon>Neopterygii</taxon>
        <taxon>Teleostei</taxon>
        <taxon>Neoteleostei</taxon>
        <taxon>Acanthomorphata</taxon>
        <taxon>Ovalentaria</taxon>
        <taxon>Cichlomorphae</taxon>
        <taxon>Cichliformes</taxon>
        <taxon>Cichlidae</taxon>
        <taxon>African cichlids</taxon>
        <taxon>Pseudocrenilabrinae</taxon>
        <taxon>Haplochromini</taxon>
        <taxon>Maylandia</taxon>
        <taxon>Maylandia zebra complex</taxon>
    </lineage>
</organism>
<evidence type="ECO:0000256" key="9">
    <source>
        <dbReference type="SAM" id="Phobius"/>
    </source>
</evidence>
<dbReference type="GO" id="GO:0005886">
    <property type="term" value="C:plasma membrane"/>
    <property type="evidence" value="ECO:0007669"/>
    <property type="project" value="UniProtKB-UniRule"/>
</dbReference>
<accession>A0A3P9BDA6</accession>
<feature type="region of interest" description="Disordered" evidence="8">
    <location>
        <begin position="211"/>
        <end position="233"/>
    </location>
</feature>
<evidence type="ECO:0000256" key="8">
    <source>
        <dbReference type="SAM" id="MobiDB-lite"/>
    </source>
</evidence>
<dbReference type="Proteomes" id="UP000265160">
    <property type="component" value="Unplaced"/>
</dbReference>
<dbReference type="PANTHER" id="PTHR10686:SF38">
    <property type="entry name" value="THIAMINE TRANSPORTER 2 ISOFORM X1"/>
    <property type="match status" value="1"/>
</dbReference>
<dbReference type="Gene3D" id="1.20.1250.20">
    <property type="entry name" value="MFS general substrate transporter like domains"/>
    <property type="match status" value="1"/>
</dbReference>
<feature type="transmembrane region" description="Helical" evidence="9">
    <location>
        <begin position="414"/>
        <end position="434"/>
    </location>
</feature>
<dbReference type="PANTHER" id="PTHR10686">
    <property type="entry name" value="FOLATE TRANSPORTER"/>
    <property type="match status" value="1"/>
</dbReference>
<dbReference type="NCBIfam" id="TIGR00806">
    <property type="entry name" value="rfc"/>
    <property type="match status" value="1"/>
</dbReference>
<feature type="transmembrane region" description="Helical" evidence="9">
    <location>
        <begin position="328"/>
        <end position="350"/>
    </location>
</feature>
<evidence type="ECO:0000256" key="5">
    <source>
        <dbReference type="ARBA" id="ARBA00022989"/>
    </source>
</evidence>
<evidence type="ECO:0000256" key="6">
    <source>
        <dbReference type="ARBA" id="ARBA00023136"/>
    </source>
</evidence>
<evidence type="ECO:0000256" key="7">
    <source>
        <dbReference type="PIRNR" id="PIRNR028739"/>
    </source>
</evidence>
<feature type="transmembrane region" description="Helical" evidence="9">
    <location>
        <begin position="12"/>
        <end position="34"/>
    </location>
</feature>
<evidence type="ECO:0000256" key="2">
    <source>
        <dbReference type="ARBA" id="ARBA00005773"/>
    </source>
</evidence>
<feature type="transmembrane region" description="Helical" evidence="9">
    <location>
        <begin position="170"/>
        <end position="190"/>
    </location>
</feature>
<keyword evidence="5 9" id="KW-1133">Transmembrane helix</keyword>
<dbReference type="InterPro" id="IPR036259">
    <property type="entry name" value="MFS_trans_sf"/>
</dbReference>
<feature type="transmembrane region" description="Helical" evidence="9">
    <location>
        <begin position="81"/>
        <end position="105"/>
    </location>
</feature>
<dbReference type="AlphaFoldDB" id="A0A3P9BDA6"/>
<keyword evidence="4 9" id="KW-0812">Transmembrane</keyword>
<dbReference type="GeneTree" id="ENSGT00950000183022"/>
<reference evidence="10" key="2">
    <citation type="submission" date="2025-09" db="UniProtKB">
        <authorList>
            <consortium name="Ensembl"/>
        </authorList>
    </citation>
    <scope>IDENTIFICATION</scope>
</reference>
<reference evidence="10" key="1">
    <citation type="submission" date="2025-08" db="UniProtKB">
        <authorList>
            <consortium name="Ensembl"/>
        </authorList>
    </citation>
    <scope>IDENTIFICATION</scope>
</reference>
<evidence type="ECO:0000256" key="1">
    <source>
        <dbReference type="ARBA" id="ARBA00004141"/>
    </source>
</evidence>
<comment type="subcellular location">
    <subcellularLocation>
        <location evidence="1 7">Membrane</location>
        <topology evidence="1 7">Multi-pass membrane protein</topology>
    </subcellularLocation>
</comment>
<dbReference type="Pfam" id="PF01770">
    <property type="entry name" value="Folate_carrier"/>
    <property type="match status" value="1"/>
</dbReference>
<evidence type="ECO:0000313" key="10">
    <source>
        <dbReference type="Ensembl" id="ENSMZEP00005007857.1"/>
    </source>
</evidence>
<dbReference type="FunFam" id="1.20.1250.20:FF:000225">
    <property type="entry name" value="Solute carrier family 19 member 1"/>
    <property type="match status" value="1"/>
</dbReference>
<feature type="transmembrane region" description="Helical" evidence="9">
    <location>
        <begin position="356"/>
        <end position="374"/>
    </location>
</feature>
<evidence type="ECO:0000313" key="11">
    <source>
        <dbReference type="Proteomes" id="UP000265160"/>
    </source>
</evidence>
<dbReference type="InterPro" id="IPR002666">
    <property type="entry name" value="Folate_carrier"/>
</dbReference>
<protein>
    <submittedName>
        <fullName evidence="10">Solute carrier family 19 member 3b</fullName>
    </submittedName>
</protein>
<feature type="compositionally biased region" description="Basic and acidic residues" evidence="8">
    <location>
        <begin position="215"/>
        <end position="233"/>
    </location>
</feature>
<proteinExistence type="inferred from homology"/>
<feature type="transmembrane region" description="Helical" evidence="9">
    <location>
        <begin position="143"/>
        <end position="164"/>
    </location>
</feature>
<feature type="transmembrane region" description="Helical" evidence="9">
    <location>
        <begin position="111"/>
        <end position="131"/>
    </location>
</feature>
<dbReference type="PIRSF" id="PIRSF028739">
    <property type="entry name" value="Folate_carrier"/>
    <property type="match status" value="1"/>
</dbReference>
<comment type="similarity">
    <text evidence="2 7">Belongs to the reduced folate carrier (RFC) transporter (TC 2.A.48) family.</text>
</comment>
<name>A0A3P9BDA6_9CICH</name>
<keyword evidence="3 7" id="KW-0813">Transport</keyword>
<feature type="transmembrane region" description="Helical" evidence="9">
    <location>
        <begin position="298"/>
        <end position="316"/>
    </location>
</feature>
<feature type="transmembrane region" description="Helical" evidence="9">
    <location>
        <begin position="381"/>
        <end position="402"/>
    </location>
</feature>
<dbReference type="GO" id="GO:0090482">
    <property type="term" value="F:vitamin transmembrane transporter activity"/>
    <property type="evidence" value="ECO:0007669"/>
    <property type="project" value="InterPro"/>
</dbReference>
<sequence>MGCWAKLKSSGWVYPTAILSLYGFFANCRVAEPFLTPYLIGPCKNISEEVLTNYLFPIWTYSYLAFLFPVFLLTDFLRYKPLIIVQGFFLITNYILLCFVPGLPAMTFLQVNYAVVTSTEVAYFSYIYSVIPVENYQRATGYLRSAMLAGYTFGATLGQMLVSLAGLDYFYINTITLGIVSVAFLVSFWLPMPQTSMFFKGKKAAAVDCQQEGPQGEKESVTDKDGEGSGKGKMEYNGSAVHLLWQSFRESYSSRHLIYWSLWWALATAGYVQVFNYIQLMWDHIEPSATSSIYNGGVEAACSLVGAAAAFSVGYIKVTWVVWGELALGMFSAVGSGAVFLMAFTSSIWVCYIGYAIFKSCYMLLITITTFQIASNLSMECYALTFGINTFVALSLQTIITVTVVDEAALGLDIVTQFIIYGSYYAVISLLFLIRGTYTACVNKPCLRHTEAKEPECVEEVIAAERL</sequence>
<keyword evidence="11" id="KW-1185">Reference proteome</keyword>
<dbReference type="SUPFAM" id="SSF103473">
    <property type="entry name" value="MFS general substrate transporter"/>
    <property type="match status" value="1"/>
</dbReference>
<keyword evidence="6 7" id="KW-0472">Membrane</keyword>
<feature type="transmembrane region" description="Helical" evidence="9">
    <location>
        <begin position="54"/>
        <end position="74"/>
    </location>
</feature>